<feature type="domain" description="Reverse transcriptase" evidence="1">
    <location>
        <begin position="1"/>
        <end position="83"/>
    </location>
</feature>
<organism evidence="2 3">
    <name type="scientific">Caenorhabditis japonica</name>
    <dbReference type="NCBI Taxonomy" id="281687"/>
    <lineage>
        <taxon>Eukaryota</taxon>
        <taxon>Metazoa</taxon>
        <taxon>Ecdysozoa</taxon>
        <taxon>Nematoda</taxon>
        <taxon>Chromadorea</taxon>
        <taxon>Rhabditida</taxon>
        <taxon>Rhabditina</taxon>
        <taxon>Rhabditomorpha</taxon>
        <taxon>Rhabditoidea</taxon>
        <taxon>Rhabditidae</taxon>
        <taxon>Peloderinae</taxon>
        <taxon>Caenorhabditis</taxon>
    </lineage>
</organism>
<protein>
    <submittedName>
        <fullName evidence="2">Reverse transcriptase domain-containing protein</fullName>
    </submittedName>
</protein>
<dbReference type="PROSITE" id="PS50878">
    <property type="entry name" value="RT_POL"/>
    <property type="match status" value="1"/>
</dbReference>
<sequence length="175" mass="20139">MAEFEKGDDQLRRIRTNGQNLTHLRFADDIALVARNPRTAIQMIQELIEMCGKVGLRMNTNKTKVIRNVFASKSPVNITHKNVTTRIEAVNETPQIFCLARQSELNSSIPLFYRLSCMALKLDLYMALSERVRVTHAELERRLVGISLSEHVRESAQEDIRAQLDNFLTMSFYNK</sequence>
<reference evidence="2" key="2">
    <citation type="submission" date="2022-06" db="UniProtKB">
        <authorList>
            <consortium name="EnsemblMetazoa"/>
        </authorList>
    </citation>
    <scope>IDENTIFICATION</scope>
    <source>
        <strain evidence="2">DF5081</strain>
    </source>
</reference>
<accession>A0A8R1I4I4</accession>
<keyword evidence="3" id="KW-1185">Reference proteome</keyword>
<dbReference type="SUPFAM" id="SSF56672">
    <property type="entry name" value="DNA/RNA polymerases"/>
    <property type="match status" value="1"/>
</dbReference>
<evidence type="ECO:0000313" key="3">
    <source>
        <dbReference type="Proteomes" id="UP000005237"/>
    </source>
</evidence>
<dbReference type="InterPro" id="IPR043502">
    <property type="entry name" value="DNA/RNA_pol_sf"/>
</dbReference>
<dbReference type="InterPro" id="IPR000477">
    <property type="entry name" value="RT_dom"/>
</dbReference>
<evidence type="ECO:0000259" key="1">
    <source>
        <dbReference type="PROSITE" id="PS50878"/>
    </source>
</evidence>
<name>A0A8R1I4I4_CAEJA</name>
<evidence type="ECO:0000313" key="2">
    <source>
        <dbReference type="EnsemblMetazoa" id="CJA22216.1"/>
    </source>
</evidence>
<dbReference type="AlphaFoldDB" id="A0A8R1I4I4"/>
<dbReference type="EnsemblMetazoa" id="CJA22216.1">
    <property type="protein sequence ID" value="CJA22216.1"/>
    <property type="gene ID" value="WBGene00177788"/>
</dbReference>
<reference evidence="3" key="1">
    <citation type="submission" date="2010-08" db="EMBL/GenBank/DDBJ databases">
        <authorList>
            <consortium name="Caenorhabditis japonica Sequencing Consortium"/>
            <person name="Wilson R.K."/>
        </authorList>
    </citation>
    <scope>NUCLEOTIDE SEQUENCE [LARGE SCALE GENOMIC DNA]</scope>
    <source>
        <strain evidence="3">DF5081</strain>
    </source>
</reference>
<dbReference type="Proteomes" id="UP000005237">
    <property type="component" value="Unassembled WGS sequence"/>
</dbReference>
<proteinExistence type="predicted"/>
<dbReference type="Pfam" id="PF00078">
    <property type="entry name" value="RVT_1"/>
    <property type="match status" value="1"/>
</dbReference>